<evidence type="ECO:0000313" key="4">
    <source>
        <dbReference type="Proteomes" id="UP000033220"/>
    </source>
</evidence>
<protein>
    <submittedName>
        <fullName evidence="3">Arginine-binding periplasmic protein 1</fullName>
    </submittedName>
</protein>
<dbReference type="PANTHER" id="PTHR35936">
    <property type="entry name" value="MEMBRANE-BOUND LYTIC MUREIN TRANSGLYCOSYLASE F"/>
    <property type="match status" value="1"/>
</dbReference>
<feature type="domain" description="Solute-binding protein family 3/N-terminal" evidence="2">
    <location>
        <begin position="86"/>
        <end position="321"/>
    </location>
</feature>
<evidence type="ECO:0000313" key="3">
    <source>
        <dbReference type="EMBL" id="CCG07820.1"/>
    </source>
</evidence>
<keyword evidence="1" id="KW-0732">Signal</keyword>
<dbReference type="Pfam" id="PF00497">
    <property type="entry name" value="SBP_bac_3"/>
    <property type="match status" value="1"/>
</dbReference>
<gene>
    <name evidence="3" type="primary">artI</name>
    <name evidence="3" type="ORF">RSPPHO_01194</name>
</gene>
<dbReference type="PATRIC" id="fig|1150469.3.peg.1353"/>
<dbReference type="AlphaFoldDB" id="H6SSE1"/>
<proteinExistence type="predicted"/>
<evidence type="ECO:0000256" key="1">
    <source>
        <dbReference type="ARBA" id="ARBA00022729"/>
    </source>
</evidence>
<dbReference type="SUPFAM" id="SSF53850">
    <property type="entry name" value="Periplasmic binding protein-like II"/>
    <property type="match status" value="1"/>
</dbReference>
<dbReference type="Proteomes" id="UP000033220">
    <property type="component" value="Chromosome DSM 122"/>
</dbReference>
<sequence>MSSRPMPPSSTRTVAKGVLRCCDEGNVAMKTAYCRSGYTLGKCVTTRGKQMTARWGWGAAAALALVLGASGAQAGETLDRVTASKTLVQVLDQSYPPFSFLNDKNEMDGFDVDVAKEFAKRLGATLKIETPSWEVITAGNWKGRWDVCICSMTPSKERAEVLDFVTTYYNTPAVLVVSADNTTAQSIKDLSGKKIGVQSGTPYEKYTQKNLTIEGGKPVEYPFDAVVPTPFESEELAFQDLALGGGKRLDGIVGNMVTIKPRVDKSPDKFRVVGEPLFADPNAIAVDKGDPEWKAKVASVIDEMRQDGTLSQISMKWIGADITK</sequence>
<dbReference type="Gene3D" id="3.40.190.10">
    <property type="entry name" value="Periplasmic binding protein-like II"/>
    <property type="match status" value="2"/>
</dbReference>
<dbReference type="SMART" id="SM00062">
    <property type="entry name" value="PBPb"/>
    <property type="match status" value="1"/>
</dbReference>
<dbReference type="PANTHER" id="PTHR35936:SF19">
    <property type="entry name" value="AMINO-ACID-BINDING PROTEIN YXEM-RELATED"/>
    <property type="match status" value="1"/>
</dbReference>
<dbReference type="KEGG" id="rpm:RSPPHO_01194"/>
<dbReference type="EMBL" id="HE663493">
    <property type="protein sequence ID" value="CCG07820.1"/>
    <property type="molecule type" value="Genomic_DNA"/>
</dbReference>
<organism evidence="3 4">
    <name type="scientific">Pararhodospirillum photometricum DSM 122</name>
    <dbReference type="NCBI Taxonomy" id="1150469"/>
    <lineage>
        <taxon>Bacteria</taxon>
        <taxon>Pseudomonadati</taxon>
        <taxon>Pseudomonadota</taxon>
        <taxon>Alphaproteobacteria</taxon>
        <taxon>Rhodospirillales</taxon>
        <taxon>Rhodospirillaceae</taxon>
        <taxon>Pararhodospirillum</taxon>
    </lineage>
</organism>
<dbReference type="HOGENOM" id="CLU_019602_18_5_5"/>
<name>H6SSE1_PARPM</name>
<dbReference type="eggNOG" id="COG0834">
    <property type="taxonomic scope" value="Bacteria"/>
</dbReference>
<reference evidence="3 4" key="1">
    <citation type="submission" date="2012-02" db="EMBL/GenBank/DDBJ databases">
        <title>Shotgun genome sequence of Phaeospirillum photometricum DSM 122.</title>
        <authorList>
            <person name="Duquesne K."/>
            <person name="Sturgis J."/>
        </authorList>
    </citation>
    <scope>NUCLEOTIDE SEQUENCE [LARGE SCALE GENOMIC DNA]</scope>
    <source>
        <strain evidence="4">DSM122</strain>
    </source>
</reference>
<keyword evidence="4" id="KW-1185">Reference proteome</keyword>
<accession>H6SSE1</accession>
<evidence type="ECO:0000259" key="2">
    <source>
        <dbReference type="SMART" id="SM00062"/>
    </source>
</evidence>
<dbReference type="STRING" id="1150469.RSPPHO_01194"/>
<dbReference type="InterPro" id="IPR001638">
    <property type="entry name" value="Solute-binding_3/MltF_N"/>
</dbReference>